<organism evidence="1 2">
    <name type="scientific">Pseudomonas cichorii</name>
    <dbReference type="NCBI Taxonomy" id="36746"/>
    <lineage>
        <taxon>Bacteria</taxon>
        <taxon>Pseudomonadati</taxon>
        <taxon>Pseudomonadota</taxon>
        <taxon>Gammaproteobacteria</taxon>
        <taxon>Pseudomonadales</taxon>
        <taxon>Pseudomonadaceae</taxon>
        <taxon>Pseudomonas</taxon>
    </lineage>
</organism>
<dbReference type="Proteomes" id="UP000278332">
    <property type="component" value="Unassembled WGS sequence"/>
</dbReference>
<accession>A0A3M4VS92</accession>
<name>A0A3M4VS92_PSECI</name>
<evidence type="ECO:0000313" key="2">
    <source>
        <dbReference type="Proteomes" id="UP000278332"/>
    </source>
</evidence>
<comment type="caution">
    <text evidence="1">The sequence shown here is derived from an EMBL/GenBank/DDBJ whole genome shotgun (WGS) entry which is preliminary data.</text>
</comment>
<evidence type="ECO:0000313" key="1">
    <source>
        <dbReference type="EMBL" id="RMR54675.1"/>
    </source>
</evidence>
<proteinExistence type="predicted"/>
<gene>
    <name evidence="1" type="ORF">ALP84_200055</name>
</gene>
<dbReference type="EMBL" id="RBRY01000112">
    <property type="protein sequence ID" value="RMR54675.1"/>
    <property type="molecule type" value="Genomic_DNA"/>
</dbReference>
<sequence length="51" mass="5462">MRLFDAIRSKGVKVVESDGVVKPPAPTGPVYVPLIIPPGKTLTIYQIKGTI</sequence>
<dbReference type="AlphaFoldDB" id="A0A3M4VS92"/>
<reference evidence="1 2" key="1">
    <citation type="submission" date="2018-08" db="EMBL/GenBank/DDBJ databases">
        <title>Recombination of ecologically and evolutionarily significant loci maintains genetic cohesion in the Pseudomonas syringae species complex.</title>
        <authorList>
            <person name="Dillon M."/>
            <person name="Thakur S."/>
            <person name="Almeida R.N.D."/>
            <person name="Weir B.S."/>
            <person name="Guttman D.S."/>
        </authorList>
    </citation>
    <scope>NUCLEOTIDE SEQUENCE [LARGE SCALE GENOMIC DNA]</scope>
    <source>
        <strain evidence="1 2">ICMP 6917</strain>
    </source>
</reference>
<protein>
    <submittedName>
        <fullName evidence="1">Uncharacterized protein</fullName>
    </submittedName>
</protein>